<evidence type="ECO:0000313" key="2">
    <source>
        <dbReference type="EMBL" id="HEW45895.1"/>
    </source>
</evidence>
<organism evidence="2">
    <name type="scientific">Hydrogenobacter sp</name>
    <dbReference type="NCBI Taxonomy" id="2152829"/>
    <lineage>
        <taxon>Bacteria</taxon>
        <taxon>Pseudomonadati</taxon>
        <taxon>Aquificota</taxon>
        <taxon>Aquificia</taxon>
        <taxon>Aquificales</taxon>
        <taxon>Aquificaceae</taxon>
        <taxon>Hydrogenobacter</taxon>
    </lineage>
</organism>
<reference evidence="2" key="1">
    <citation type="journal article" date="2020" name="mSystems">
        <title>Genome- and Community-Level Interaction Insights into Carbon Utilization and Element Cycling Functions of Hydrothermarchaeota in Hydrothermal Sediment.</title>
        <authorList>
            <person name="Zhou Z."/>
            <person name="Liu Y."/>
            <person name="Xu W."/>
            <person name="Pan J."/>
            <person name="Luo Z.H."/>
            <person name="Li M."/>
        </authorList>
    </citation>
    <scope>NUCLEOTIDE SEQUENCE [LARGE SCALE GENOMIC DNA]</scope>
    <source>
        <strain evidence="2">SpSt-132</strain>
    </source>
</reference>
<protein>
    <recommendedName>
        <fullName evidence="3">O-antigen ligase domain-containing protein</fullName>
    </recommendedName>
</protein>
<dbReference type="AlphaFoldDB" id="A0A7C2VFS1"/>
<feature type="transmembrane region" description="Helical" evidence="1">
    <location>
        <begin position="93"/>
        <end position="113"/>
    </location>
</feature>
<feature type="transmembrane region" description="Helical" evidence="1">
    <location>
        <begin position="338"/>
        <end position="364"/>
    </location>
</feature>
<sequence>MNSFVILLTILSFLSISIFEGVVILGLIYVFVVYLRKKKSLKGELSLPLLVHAVPTLLSTLIYAPHLLNKALERSVFLFLYFGGDEVKVNEEYLYRLNLIINLIGFLLLPIVFYKYHYKGTIAPIWGGVFEVSTFYSLFSLSALALFLKTKRVWWILAFFVFISMVFFSLRRSTILGLVITLLLLVFLLRGVIKLRYMIVIALLSISLGAVFSYNFVKKDARFQAFYKVLTGQERLDNKTLDAISSLRWANLRAGLMVIERDIKEANVISLLIGHGLKPEEREGLYIKSAVGYESLLFVSEFIEKGLLGLLALLWLYWKYFSFVFRYKLADFLVIPFLLTPSVMFVGSLFTGFWDALLPLYFLWFRMIEQYERA</sequence>
<keyword evidence="1" id="KW-0812">Transmembrane</keyword>
<feature type="transmembrane region" description="Helical" evidence="1">
    <location>
        <begin position="153"/>
        <end position="170"/>
    </location>
</feature>
<dbReference type="EMBL" id="DSFP01000035">
    <property type="protein sequence ID" value="HEW45895.1"/>
    <property type="molecule type" value="Genomic_DNA"/>
</dbReference>
<keyword evidence="1" id="KW-1133">Transmembrane helix</keyword>
<name>A0A7C2VFS1_9AQUI</name>
<feature type="transmembrane region" description="Helical" evidence="1">
    <location>
        <begin position="6"/>
        <end position="35"/>
    </location>
</feature>
<feature type="transmembrane region" description="Helical" evidence="1">
    <location>
        <begin position="296"/>
        <end position="318"/>
    </location>
</feature>
<evidence type="ECO:0008006" key="3">
    <source>
        <dbReference type="Google" id="ProtNLM"/>
    </source>
</evidence>
<gene>
    <name evidence="2" type="ORF">ENO47_04390</name>
</gene>
<feature type="transmembrane region" description="Helical" evidence="1">
    <location>
        <begin position="175"/>
        <end position="193"/>
    </location>
</feature>
<feature type="transmembrane region" description="Helical" evidence="1">
    <location>
        <begin position="47"/>
        <end position="68"/>
    </location>
</feature>
<keyword evidence="1" id="KW-0472">Membrane</keyword>
<feature type="transmembrane region" description="Helical" evidence="1">
    <location>
        <begin position="125"/>
        <end position="147"/>
    </location>
</feature>
<accession>A0A7C2VFS1</accession>
<feature type="transmembrane region" description="Helical" evidence="1">
    <location>
        <begin position="199"/>
        <end position="217"/>
    </location>
</feature>
<evidence type="ECO:0000256" key="1">
    <source>
        <dbReference type="SAM" id="Phobius"/>
    </source>
</evidence>
<proteinExistence type="predicted"/>
<comment type="caution">
    <text evidence="2">The sequence shown here is derived from an EMBL/GenBank/DDBJ whole genome shotgun (WGS) entry which is preliminary data.</text>
</comment>